<dbReference type="PANTHER" id="PTHR10209:SF885">
    <property type="entry name" value="2OG-FE(II) OXYGENASE FAMILY, PUTATIVE (AFU_ORTHOLOGUE AFUA_2G00750)-RELATED"/>
    <property type="match status" value="1"/>
</dbReference>
<dbReference type="InterPro" id="IPR044861">
    <property type="entry name" value="IPNS-like_FE2OG_OXY"/>
</dbReference>
<comment type="caution">
    <text evidence="7">The sequence shown here is derived from an EMBL/GenBank/DDBJ whole genome shotgun (WGS) entry which is preliminary data.</text>
</comment>
<comment type="similarity">
    <text evidence="1">Belongs to the iron/ascorbate-dependent oxidoreductase family.</text>
</comment>
<keyword evidence="2" id="KW-0479">Metal-binding</keyword>
<name>A0A438EQ11_VITVI</name>
<dbReference type="InterPro" id="IPR027443">
    <property type="entry name" value="IPNS-like_sf"/>
</dbReference>
<reference evidence="7 8" key="1">
    <citation type="journal article" date="2018" name="PLoS Genet.">
        <title>Population sequencing reveals clonal diversity and ancestral inbreeding in the grapevine cultivar Chardonnay.</title>
        <authorList>
            <person name="Roach M.J."/>
            <person name="Johnson D.L."/>
            <person name="Bohlmann J."/>
            <person name="van Vuuren H.J."/>
            <person name="Jones S.J."/>
            <person name="Pretorius I.S."/>
            <person name="Schmidt S.A."/>
            <person name="Borneman A.R."/>
        </authorList>
    </citation>
    <scope>NUCLEOTIDE SEQUENCE [LARGE SCALE GENOMIC DNA]</scope>
    <source>
        <strain evidence="8">cv. Chardonnay</strain>
        <tissue evidence="7">Leaf</tissue>
    </source>
</reference>
<evidence type="ECO:0000256" key="3">
    <source>
        <dbReference type="ARBA" id="ARBA00023002"/>
    </source>
</evidence>
<keyword evidence="4" id="KW-0408">Iron</keyword>
<evidence type="ECO:0000259" key="5">
    <source>
        <dbReference type="Pfam" id="PF03171"/>
    </source>
</evidence>
<sequence>MGEIDPAFIQSIEQRPKLTVTDPGEIPVIDLSALDSGAVDLLVADIGKACEEWGFFKVINHGVPLEVVRRIEAAMKEFFDQSIDEKRKVKRDEAKPMGYHDSEHTKNVRDWKEVLDIAVEDPLVISASPDPQDQELTKYYNQWPEYPPEFRLIGFFQGQTSFIRLNHYPPCPWPELALGVGRHKDAGALTVLFQDGVGGLEVKRKADETGLE</sequence>
<proteinExistence type="inferred from homology"/>
<accession>A0A438EQ11</accession>
<dbReference type="InterPro" id="IPR026992">
    <property type="entry name" value="DIOX_N"/>
</dbReference>
<dbReference type="AlphaFoldDB" id="A0A438EQ11"/>
<gene>
    <name evidence="7" type="primary">F6'H2_2</name>
    <name evidence="7" type="ORF">CK203_070044</name>
</gene>
<dbReference type="EMBL" id="QGNW01001220">
    <property type="protein sequence ID" value="RVW49772.1"/>
    <property type="molecule type" value="Genomic_DNA"/>
</dbReference>
<evidence type="ECO:0000313" key="7">
    <source>
        <dbReference type="EMBL" id="RVW49772.1"/>
    </source>
</evidence>
<evidence type="ECO:0000259" key="6">
    <source>
        <dbReference type="Pfam" id="PF14226"/>
    </source>
</evidence>
<dbReference type="Proteomes" id="UP000288805">
    <property type="component" value="Unassembled WGS sequence"/>
</dbReference>
<evidence type="ECO:0000256" key="1">
    <source>
        <dbReference type="ARBA" id="ARBA00008056"/>
    </source>
</evidence>
<dbReference type="SUPFAM" id="SSF51197">
    <property type="entry name" value="Clavaminate synthase-like"/>
    <property type="match status" value="1"/>
</dbReference>
<evidence type="ECO:0000256" key="4">
    <source>
        <dbReference type="ARBA" id="ARBA00023004"/>
    </source>
</evidence>
<feature type="domain" description="Non-haem dioxygenase N-terminal" evidence="6">
    <location>
        <begin position="26"/>
        <end position="145"/>
    </location>
</feature>
<dbReference type="Pfam" id="PF14226">
    <property type="entry name" value="DIOX_N"/>
    <property type="match status" value="1"/>
</dbReference>
<dbReference type="Pfam" id="PF03171">
    <property type="entry name" value="2OG-FeII_Oxy"/>
    <property type="match status" value="1"/>
</dbReference>
<organism evidence="7 8">
    <name type="scientific">Vitis vinifera</name>
    <name type="common">Grape</name>
    <dbReference type="NCBI Taxonomy" id="29760"/>
    <lineage>
        <taxon>Eukaryota</taxon>
        <taxon>Viridiplantae</taxon>
        <taxon>Streptophyta</taxon>
        <taxon>Embryophyta</taxon>
        <taxon>Tracheophyta</taxon>
        <taxon>Spermatophyta</taxon>
        <taxon>Magnoliopsida</taxon>
        <taxon>eudicotyledons</taxon>
        <taxon>Gunneridae</taxon>
        <taxon>Pentapetalae</taxon>
        <taxon>rosids</taxon>
        <taxon>Vitales</taxon>
        <taxon>Vitaceae</taxon>
        <taxon>Viteae</taxon>
        <taxon>Vitis</taxon>
    </lineage>
</organism>
<evidence type="ECO:0000313" key="8">
    <source>
        <dbReference type="Proteomes" id="UP000288805"/>
    </source>
</evidence>
<evidence type="ECO:0000256" key="2">
    <source>
        <dbReference type="ARBA" id="ARBA00022723"/>
    </source>
</evidence>
<dbReference type="Gene3D" id="2.60.120.330">
    <property type="entry name" value="B-lactam Antibiotic, Isopenicillin N Synthase, Chain"/>
    <property type="match status" value="2"/>
</dbReference>
<dbReference type="GO" id="GO:0016491">
    <property type="term" value="F:oxidoreductase activity"/>
    <property type="evidence" value="ECO:0007669"/>
    <property type="project" value="UniProtKB-KW"/>
</dbReference>
<dbReference type="GO" id="GO:0046872">
    <property type="term" value="F:metal ion binding"/>
    <property type="evidence" value="ECO:0007669"/>
    <property type="project" value="UniProtKB-KW"/>
</dbReference>
<keyword evidence="3" id="KW-0560">Oxidoreductase</keyword>
<feature type="domain" description="Isopenicillin N synthase-like Fe(2+) 2OG dioxygenase" evidence="5">
    <location>
        <begin position="161"/>
        <end position="205"/>
    </location>
</feature>
<protein>
    <submittedName>
        <fullName evidence="7">Feruloyl CoA ortho-hydroxylase 2</fullName>
    </submittedName>
</protein>
<dbReference type="PANTHER" id="PTHR10209">
    <property type="entry name" value="OXIDOREDUCTASE, 2OG-FE II OXYGENASE FAMILY PROTEIN"/>
    <property type="match status" value="1"/>
</dbReference>